<comment type="caution">
    <text evidence="11">The sequence shown here is derived from an EMBL/GenBank/DDBJ whole genome shotgun (WGS) entry which is preliminary data.</text>
</comment>
<evidence type="ECO:0000256" key="7">
    <source>
        <dbReference type="ARBA" id="ARBA00023158"/>
    </source>
</evidence>
<dbReference type="PANTHER" id="PTHR21358:SF4">
    <property type="entry name" value="PROTEIN MAELSTROM HOMOLOG"/>
    <property type="match status" value="1"/>
</dbReference>
<evidence type="ECO:0000313" key="12">
    <source>
        <dbReference type="Proteomes" id="UP000826195"/>
    </source>
</evidence>
<dbReference type="GO" id="GO:0005634">
    <property type="term" value="C:nucleus"/>
    <property type="evidence" value="ECO:0007669"/>
    <property type="project" value="UniProtKB-SubCell"/>
</dbReference>
<evidence type="ECO:0000259" key="10">
    <source>
        <dbReference type="Pfam" id="PF13017"/>
    </source>
</evidence>
<dbReference type="GO" id="GO:0007140">
    <property type="term" value="P:male meiotic nuclear division"/>
    <property type="evidence" value="ECO:0007669"/>
    <property type="project" value="TreeGrafter"/>
</dbReference>
<dbReference type="GO" id="GO:0034587">
    <property type="term" value="P:piRNA processing"/>
    <property type="evidence" value="ECO:0007669"/>
    <property type="project" value="TreeGrafter"/>
</dbReference>
<keyword evidence="7" id="KW-0943">RNA-mediated gene silencing</keyword>
<evidence type="ECO:0000256" key="5">
    <source>
        <dbReference type="ARBA" id="ARBA00022782"/>
    </source>
</evidence>
<evidence type="ECO:0000256" key="2">
    <source>
        <dbReference type="ARBA" id="ARBA00004496"/>
    </source>
</evidence>
<evidence type="ECO:0000256" key="1">
    <source>
        <dbReference type="ARBA" id="ARBA00004123"/>
    </source>
</evidence>
<sequence>MLDFKKREEKNGSKFASLTEIQANAKCSKEWQDLSADQKKMYNSKAKKNTQEKKTGLGESVKTLEKREAENVKYETNMREYIDTTIRQDIYTNRIKIISFYFIHVHWYYTKIDMENVIDYIPAEFAVVEFSLTEGVKRCLHEIIAPNIEIGYTREAMEHSDEAHKIDIYRTGPETNYKDLYQKFVDFMSLGDKSMKKLPPLYTTNKMKTVVPCFFQRMTDAAGVPIDTFDLYSLEYLFGTLMMALNDEFPEFGNRTLLAEAELNKGAFDYVQNIGCQYHNELFDIGNLCSQSIAIQWVYTLCDALCPLLEIEMIDGIHCPDKDINSLEARMNSLSVKEYKYKTIRSETGVSEAYRLKAGARTREENEQRKRAGGSLTITYGQTETNTSIFVPSASSSVSNYIAVGSSSRIPISLSEVLVGVEANLEPNDDDFPAIGSSKFKSRSKKN</sequence>
<dbReference type="PANTHER" id="PTHR21358">
    <property type="entry name" value="PROTEIN MAELSTROM HOMOLOG"/>
    <property type="match status" value="1"/>
</dbReference>
<protein>
    <recommendedName>
        <fullName evidence="10">Maelstrom domain-containing protein</fullName>
    </recommendedName>
</protein>
<feature type="region of interest" description="Disordered" evidence="9">
    <location>
        <begin position="428"/>
        <end position="447"/>
    </location>
</feature>
<name>A0AAV7IZL9_COTGL</name>
<keyword evidence="4" id="KW-0963">Cytoplasm</keyword>
<evidence type="ECO:0000256" key="4">
    <source>
        <dbReference type="ARBA" id="ARBA00022490"/>
    </source>
</evidence>
<evidence type="ECO:0000256" key="9">
    <source>
        <dbReference type="SAM" id="MobiDB-lite"/>
    </source>
</evidence>
<dbReference type="Proteomes" id="UP000826195">
    <property type="component" value="Unassembled WGS sequence"/>
</dbReference>
<gene>
    <name evidence="11" type="ORF">KQX54_003334</name>
</gene>
<organism evidence="11 12">
    <name type="scientific">Cotesia glomerata</name>
    <name type="common">Lepidopteran parasitic wasp</name>
    <name type="synonym">Apanteles glomeratus</name>
    <dbReference type="NCBI Taxonomy" id="32391"/>
    <lineage>
        <taxon>Eukaryota</taxon>
        <taxon>Metazoa</taxon>
        <taxon>Ecdysozoa</taxon>
        <taxon>Arthropoda</taxon>
        <taxon>Hexapoda</taxon>
        <taxon>Insecta</taxon>
        <taxon>Pterygota</taxon>
        <taxon>Neoptera</taxon>
        <taxon>Endopterygota</taxon>
        <taxon>Hymenoptera</taxon>
        <taxon>Apocrita</taxon>
        <taxon>Ichneumonoidea</taxon>
        <taxon>Braconidae</taxon>
        <taxon>Microgastrinae</taxon>
        <taxon>Cotesia</taxon>
    </lineage>
</organism>
<comment type="subcellular location">
    <subcellularLocation>
        <location evidence="2">Cytoplasm</location>
    </subcellularLocation>
    <subcellularLocation>
        <location evidence="1">Nucleus</location>
    </subcellularLocation>
</comment>
<reference evidence="11 12" key="1">
    <citation type="journal article" date="2021" name="J. Hered.">
        <title>A chromosome-level genome assembly of the parasitoid wasp, Cotesia glomerata (Hymenoptera: Braconidae).</title>
        <authorList>
            <person name="Pinto B.J."/>
            <person name="Weis J.J."/>
            <person name="Gamble T."/>
            <person name="Ode P.J."/>
            <person name="Paul R."/>
            <person name="Zaspel J.M."/>
        </authorList>
    </citation>
    <scope>NUCLEOTIDE SEQUENCE [LARGE SCALE GENOMIC DNA]</scope>
    <source>
        <strain evidence="11">CgM1</strain>
    </source>
</reference>
<evidence type="ECO:0000256" key="3">
    <source>
        <dbReference type="ARBA" id="ARBA00007057"/>
    </source>
</evidence>
<evidence type="ECO:0000256" key="8">
    <source>
        <dbReference type="ARBA" id="ARBA00023242"/>
    </source>
</evidence>
<keyword evidence="8" id="KW-0539">Nucleus</keyword>
<dbReference type="GO" id="GO:0043186">
    <property type="term" value="C:P granule"/>
    <property type="evidence" value="ECO:0007669"/>
    <property type="project" value="TreeGrafter"/>
</dbReference>
<dbReference type="GO" id="GO:0030154">
    <property type="term" value="P:cell differentiation"/>
    <property type="evidence" value="ECO:0007669"/>
    <property type="project" value="UniProtKB-KW"/>
</dbReference>
<dbReference type="GO" id="GO:0007283">
    <property type="term" value="P:spermatogenesis"/>
    <property type="evidence" value="ECO:0007669"/>
    <property type="project" value="TreeGrafter"/>
</dbReference>
<evidence type="ECO:0000313" key="11">
    <source>
        <dbReference type="EMBL" id="KAH0560306.1"/>
    </source>
</evidence>
<dbReference type="GO" id="GO:0043565">
    <property type="term" value="F:sequence-specific DNA binding"/>
    <property type="evidence" value="ECO:0007669"/>
    <property type="project" value="TreeGrafter"/>
</dbReference>
<accession>A0AAV7IZL9</accession>
<dbReference type="EMBL" id="JAHXZJ010000374">
    <property type="protein sequence ID" value="KAH0560306.1"/>
    <property type="molecule type" value="Genomic_DNA"/>
</dbReference>
<dbReference type="GO" id="GO:0060964">
    <property type="term" value="P:regulation of miRNA-mediated gene silencing"/>
    <property type="evidence" value="ECO:0007669"/>
    <property type="project" value="InterPro"/>
</dbReference>
<dbReference type="Pfam" id="PF13017">
    <property type="entry name" value="Maelstrom"/>
    <property type="match status" value="1"/>
</dbReference>
<dbReference type="InterPro" id="IPR024970">
    <property type="entry name" value="Maelstrom"/>
</dbReference>
<evidence type="ECO:0000256" key="6">
    <source>
        <dbReference type="ARBA" id="ARBA00023125"/>
    </source>
</evidence>
<keyword evidence="6" id="KW-0238">DNA-binding</keyword>
<keyword evidence="12" id="KW-1185">Reference proteome</keyword>
<feature type="domain" description="Maelstrom" evidence="10">
    <location>
        <begin position="119"/>
        <end position="322"/>
    </location>
</feature>
<keyword evidence="5" id="KW-0221">Differentiation</keyword>
<proteinExistence type="inferred from homology"/>
<comment type="similarity">
    <text evidence="3">Belongs to the maelstrom family.</text>
</comment>
<dbReference type="GO" id="GO:0045892">
    <property type="term" value="P:negative regulation of DNA-templated transcription"/>
    <property type="evidence" value="ECO:0007669"/>
    <property type="project" value="TreeGrafter"/>
</dbReference>
<dbReference type="InterPro" id="IPR039259">
    <property type="entry name" value="Protein_maelstrom"/>
</dbReference>
<dbReference type="AlphaFoldDB" id="A0AAV7IZL9"/>